<sequence length="318" mass="37340">MAQSLMAFTIAVTLCTAFTLPKTYGDSKRVVDKSLSDQEHFQDGEHNPKYDHEAFLGDDAKQFDDLTPEESRRRLGLIFDKIDSNKDGLVDKDELRKWIEWTQKRYFIQDAQQQWRVQNPQGKSKLYWTEYKRSNYDFLDSEPEGSNEKQMYTKMQERDRRRWKMADSDGDDALTEQEFLNFIHPEDAAHMQDVVVMETIEDIDKDGDGKISIEEYIRDLYRGEPGDEEPTWVENERDSFRTYRDKNNDGVLDHDEVKQWIMPDEYDHADAESNHLIHTSDTDADGKLSKDEVLEKYDVFVGSQATDFGEALVKHDEF</sequence>
<dbReference type="Pfam" id="PF13202">
    <property type="entry name" value="EF-hand_5"/>
    <property type="match status" value="1"/>
</dbReference>
<proteinExistence type="predicted"/>
<dbReference type="CDD" id="cd16226">
    <property type="entry name" value="EFh_CREC_Calumenin_like"/>
    <property type="match status" value="1"/>
</dbReference>
<dbReference type="Proteomes" id="UP001642540">
    <property type="component" value="Unassembled WGS sequence"/>
</dbReference>
<feature type="chain" id="PRO_5045196641" description="EF-hand domain-containing protein" evidence="2">
    <location>
        <begin position="18"/>
        <end position="318"/>
    </location>
</feature>
<dbReference type="InterPro" id="IPR018247">
    <property type="entry name" value="EF_Hand_1_Ca_BS"/>
</dbReference>
<evidence type="ECO:0000313" key="5">
    <source>
        <dbReference type="Proteomes" id="UP001642540"/>
    </source>
</evidence>
<evidence type="ECO:0000259" key="3">
    <source>
        <dbReference type="PROSITE" id="PS50222"/>
    </source>
</evidence>
<dbReference type="PROSITE" id="PS00018">
    <property type="entry name" value="EF_HAND_1"/>
    <property type="match status" value="5"/>
</dbReference>
<feature type="signal peptide" evidence="2">
    <location>
        <begin position="1"/>
        <end position="17"/>
    </location>
</feature>
<gene>
    <name evidence="4" type="ORF">ODALV1_LOCUS4884</name>
</gene>
<dbReference type="PANTHER" id="PTHR10827:SF52">
    <property type="entry name" value="IP16409P"/>
    <property type="match status" value="1"/>
</dbReference>
<protein>
    <recommendedName>
        <fullName evidence="3">EF-hand domain-containing protein</fullName>
    </recommendedName>
</protein>
<comment type="caution">
    <text evidence="4">The sequence shown here is derived from an EMBL/GenBank/DDBJ whole genome shotgun (WGS) entry which is preliminary data.</text>
</comment>
<feature type="domain" description="EF-hand" evidence="3">
    <location>
        <begin position="70"/>
        <end position="105"/>
    </location>
</feature>
<evidence type="ECO:0000256" key="1">
    <source>
        <dbReference type="ARBA" id="ARBA00022837"/>
    </source>
</evidence>
<dbReference type="Gene3D" id="1.10.238.10">
    <property type="entry name" value="EF-hand"/>
    <property type="match status" value="2"/>
</dbReference>
<keyword evidence="1" id="KW-0106">Calcium</keyword>
<reference evidence="4 5" key="1">
    <citation type="submission" date="2024-08" db="EMBL/GenBank/DDBJ databases">
        <authorList>
            <person name="Cucini C."/>
            <person name="Frati F."/>
        </authorList>
    </citation>
    <scope>NUCLEOTIDE SEQUENCE [LARGE SCALE GENOMIC DNA]</scope>
</reference>
<feature type="domain" description="EF-hand" evidence="3">
    <location>
        <begin position="268"/>
        <end position="303"/>
    </location>
</feature>
<feature type="domain" description="EF-hand" evidence="3">
    <location>
        <begin position="191"/>
        <end position="226"/>
    </location>
</feature>
<name>A0ABP1Q3M0_9HEXA</name>
<dbReference type="EMBL" id="CAXLJM020000015">
    <property type="protein sequence ID" value="CAL8081323.1"/>
    <property type="molecule type" value="Genomic_DNA"/>
</dbReference>
<evidence type="ECO:0000313" key="4">
    <source>
        <dbReference type="EMBL" id="CAL8081323.1"/>
    </source>
</evidence>
<accession>A0ABP1Q3M0</accession>
<dbReference type="SMART" id="SM00054">
    <property type="entry name" value="EFh"/>
    <property type="match status" value="5"/>
</dbReference>
<organism evidence="4 5">
    <name type="scientific">Orchesella dallaii</name>
    <dbReference type="NCBI Taxonomy" id="48710"/>
    <lineage>
        <taxon>Eukaryota</taxon>
        <taxon>Metazoa</taxon>
        <taxon>Ecdysozoa</taxon>
        <taxon>Arthropoda</taxon>
        <taxon>Hexapoda</taxon>
        <taxon>Collembola</taxon>
        <taxon>Entomobryomorpha</taxon>
        <taxon>Entomobryoidea</taxon>
        <taxon>Orchesellidae</taxon>
        <taxon>Orchesellinae</taxon>
        <taxon>Orchesella</taxon>
    </lineage>
</organism>
<feature type="domain" description="EF-hand" evidence="3">
    <location>
        <begin position="154"/>
        <end position="189"/>
    </location>
</feature>
<dbReference type="Pfam" id="PF13499">
    <property type="entry name" value="EF-hand_7"/>
    <property type="match status" value="1"/>
</dbReference>
<dbReference type="PANTHER" id="PTHR10827">
    <property type="entry name" value="RETICULOCALBIN"/>
    <property type="match status" value="1"/>
</dbReference>
<dbReference type="InterPro" id="IPR002048">
    <property type="entry name" value="EF_hand_dom"/>
</dbReference>
<dbReference type="InterPro" id="IPR011992">
    <property type="entry name" value="EF-hand-dom_pair"/>
</dbReference>
<keyword evidence="5" id="KW-1185">Reference proteome</keyword>
<dbReference type="PROSITE" id="PS50222">
    <property type="entry name" value="EF_HAND_2"/>
    <property type="match status" value="4"/>
</dbReference>
<dbReference type="SUPFAM" id="SSF47473">
    <property type="entry name" value="EF-hand"/>
    <property type="match status" value="2"/>
</dbReference>
<keyword evidence="2" id="KW-0732">Signal</keyword>
<evidence type="ECO:0000256" key="2">
    <source>
        <dbReference type="SAM" id="SignalP"/>
    </source>
</evidence>